<comment type="caution">
    <text evidence="1">The sequence shown here is derived from an EMBL/GenBank/DDBJ whole genome shotgun (WGS) entry which is preliminary data.</text>
</comment>
<evidence type="ECO:0000313" key="2">
    <source>
        <dbReference type="Proteomes" id="UP000297983"/>
    </source>
</evidence>
<dbReference type="Proteomes" id="UP000297983">
    <property type="component" value="Unassembled WGS sequence"/>
</dbReference>
<dbReference type="EMBL" id="SOHL01000008">
    <property type="protein sequence ID" value="TFD72731.1"/>
    <property type="molecule type" value="Genomic_DNA"/>
</dbReference>
<reference evidence="1 2" key="1">
    <citation type="submission" date="2019-03" db="EMBL/GenBank/DDBJ databases">
        <title>Genomics of glacier-inhabiting Cryobacterium strains.</title>
        <authorList>
            <person name="Liu Q."/>
            <person name="Xin Y.-H."/>
        </authorList>
    </citation>
    <scope>NUCLEOTIDE SEQUENCE [LARGE SCALE GENOMIC DNA]</scope>
    <source>
        <strain evidence="1 2">Hz16</strain>
    </source>
</reference>
<dbReference type="RefSeq" id="WP_134550902.1">
    <property type="nucleotide sequence ID" value="NZ_SOHL01000008.1"/>
</dbReference>
<keyword evidence="2" id="KW-1185">Reference proteome</keyword>
<sequence length="149" mass="16563">MTRNVRPSTRFILVGSWEECAAWASRARLDLKEWAHLEPVGVGPALRVFELGDEGDQLAERLAAERRGRAMAVLEVHEDDTDLAHRVQVPGGLGFDAQVDWFLADMLGCDAADSRVTRSEGETTDGLRFWSGMIGRHMYTITETHTAGH</sequence>
<protein>
    <submittedName>
        <fullName evidence="1">Uncharacterized protein</fullName>
    </submittedName>
</protein>
<accession>A0A4R9AY96</accession>
<evidence type="ECO:0000313" key="1">
    <source>
        <dbReference type="EMBL" id="TFD72731.1"/>
    </source>
</evidence>
<gene>
    <name evidence="1" type="ORF">E3T50_05300</name>
</gene>
<dbReference type="AlphaFoldDB" id="A0A4R9AY96"/>
<proteinExistence type="predicted"/>
<organism evidence="1 2">
    <name type="scientific">Cryobacterium gelidum</name>
    <dbReference type="NCBI Taxonomy" id="1259164"/>
    <lineage>
        <taxon>Bacteria</taxon>
        <taxon>Bacillati</taxon>
        <taxon>Actinomycetota</taxon>
        <taxon>Actinomycetes</taxon>
        <taxon>Micrococcales</taxon>
        <taxon>Microbacteriaceae</taxon>
        <taxon>Cryobacterium</taxon>
    </lineage>
</organism>
<name>A0A4R9AY96_9MICO</name>